<dbReference type="AlphaFoldDB" id="A0A8J6TV33"/>
<accession>A0A8J6TV33</accession>
<proteinExistence type="predicted"/>
<feature type="domain" description="GAF" evidence="1">
    <location>
        <begin position="24"/>
        <end position="169"/>
    </location>
</feature>
<dbReference type="EMBL" id="JACNIG010000454">
    <property type="protein sequence ID" value="MBC8434525.1"/>
    <property type="molecule type" value="Genomic_DNA"/>
</dbReference>
<dbReference type="Proteomes" id="UP000605201">
    <property type="component" value="Unassembled WGS sequence"/>
</dbReference>
<evidence type="ECO:0000313" key="2">
    <source>
        <dbReference type="EMBL" id="MBC8434525.1"/>
    </source>
</evidence>
<reference evidence="2 3" key="1">
    <citation type="submission" date="2020-08" db="EMBL/GenBank/DDBJ databases">
        <title>Bridging the membrane lipid divide: bacteria of the FCB group superphylum have the potential to synthesize archaeal ether lipids.</title>
        <authorList>
            <person name="Villanueva L."/>
            <person name="Von Meijenfeldt F.A.B."/>
            <person name="Westbye A.B."/>
            <person name="Yadav S."/>
            <person name="Hopmans E.C."/>
            <person name="Dutilh B.E."/>
            <person name="Sinninghe Damste J.S."/>
        </authorList>
    </citation>
    <scope>NUCLEOTIDE SEQUENCE [LARGE SCALE GENOMIC DNA]</scope>
    <source>
        <strain evidence="2">NIOZ-UU17</strain>
    </source>
</reference>
<comment type="caution">
    <text evidence="2">The sequence shown here is derived from an EMBL/GenBank/DDBJ whole genome shotgun (WGS) entry which is preliminary data.</text>
</comment>
<dbReference type="InterPro" id="IPR003018">
    <property type="entry name" value="GAF"/>
</dbReference>
<dbReference type="InterPro" id="IPR029016">
    <property type="entry name" value="GAF-like_dom_sf"/>
</dbReference>
<dbReference type="SUPFAM" id="SSF55781">
    <property type="entry name" value="GAF domain-like"/>
    <property type="match status" value="1"/>
</dbReference>
<evidence type="ECO:0000313" key="3">
    <source>
        <dbReference type="Proteomes" id="UP000605201"/>
    </source>
</evidence>
<dbReference type="Gene3D" id="3.30.450.40">
    <property type="match status" value="1"/>
</dbReference>
<organism evidence="2 3">
    <name type="scientific">Candidatus Desulfatibia vada</name>
    <dbReference type="NCBI Taxonomy" id="2841696"/>
    <lineage>
        <taxon>Bacteria</taxon>
        <taxon>Pseudomonadati</taxon>
        <taxon>Thermodesulfobacteriota</taxon>
        <taxon>Desulfobacteria</taxon>
        <taxon>Desulfobacterales</taxon>
        <taxon>Desulfobacterales incertae sedis</taxon>
        <taxon>Candidatus Desulfatibia</taxon>
    </lineage>
</organism>
<dbReference type="SMART" id="SM00065">
    <property type="entry name" value="GAF"/>
    <property type="match status" value="1"/>
</dbReference>
<sequence length="188" mass="20822">MGVDDKINIDIFKVVTRAIAESDDLGIMANHLTQLLVGTLDIKGCTIFVLNPETKELEVLASFGLSIGFMRKGPVLSDKSVRFLLKGKPVVITDIAASDFLQYPQETKQEGIGAIVSVPIMLYGSNIGVLRLYHYEPWDVSEQDLDSLFLLAENIGLAMTYTRLLNALQSVKDTINDIHTIWLDPRKG</sequence>
<protein>
    <submittedName>
        <fullName evidence="2">GAF domain-containing protein</fullName>
    </submittedName>
</protein>
<evidence type="ECO:0000259" key="1">
    <source>
        <dbReference type="SMART" id="SM00065"/>
    </source>
</evidence>
<name>A0A8J6TV33_9BACT</name>
<dbReference type="Pfam" id="PF13185">
    <property type="entry name" value="GAF_2"/>
    <property type="match status" value="1"/>
</dbReference>
<gene>
    <name evidence="2" type="ORF">H8D96_21665</name>
</gene>